<dbReference type="SUPFAM" id="SSF57850">
    <property type="entry name" value="RING/U-box"/>
    <property type="match status" value="1"/>
</dbReference>
<organism evidence="8">
    <name type="scientific">Mantoniella antarctica</name>
    <dbReference type="NCBI Taxonomy" id="81844"/>
    <lineage>
        <taxon>Eukaryota</taxon>
        <taxon>Viridiplantae</taxon>
        <taxon>Chlorophyta</taxon>
        <taxon>Mamiellophyceae</taxon>
        <taxon>Mamiellales</taxon>
        <taxon>Mamiellaceae</taxon>
        <taxon>Mantoniella</taxon>
    </lineage>
</organism>
<dbReference type="InterPro" id="IPR017907">
    <property type="entry name" value="Znf_RING_CS"/>
</dbReference>
<dbReference type="Pfam" id="PF13445">
    <property type="entry name" value="zf-RING_UBOX"/>
    <property type="match status" value="1"/>
</dbReference>
<keyword evidence="2 4" id="KW-0863">Zinc-finger</keyword>
<name>A0A7S0SZN5_9CHLO</name>
<dbReference type="PROSITE" id="PS50089">
    <property type="entry name" value="ZF_RING_2"/>
    <property type="match status" value="1"/>
</dbReference>
<evidence type="ECO:0000256" key="1">
    <source>
        <dbReference type="ARBA" id="ARBA00022723"/>
    </source>
</evidence>
<feature type="zinc finger region" description="TRAF-type" evidence="4">
    <location>
        <begin position="340"/>
        <end position="396"/>
    </location>
</feature>
<dbReference type="Gene3D" id="3.30.40.10">
    <property type="entry name" value="Zinc/RING finger domain, C3HC4 (zinc finger)"/>
    <property type="match status" value="3"/>
</dbReference>
<gene>
    <name evidence="8" type="ORF">MANT1106_LOCUS20451</name>
</gene>
<evidence type="ECO:0000256" key="4">
    <source>
        <dbReference type="PROSITE-ProRule" id="PRU00207"/>
    </source>
</evidence>
<dbReference type="InterPro" id="IPR013083">
    <property type="entry name" value="Znf_RING/FYVE/PHD"/>
</dbReference>
<evidence type="ECO:0000313" key="8">
    <source>
        <dbReference type="EMBL" id="CAD8721239.1"/>
    </source>
</evidence>
<dbReference type="Pfam" id="PF02176">
    <property type="entry name" value="zf-TRAF"/>
    <property type="match status" value="1"/>
</dbReference>
<dbReference type="PANTHER" id="PTHR10131">
    <property type="entry name" value="TNF RECEPTOR ASSOCIATED FACTOR"/>
    <property type="match status" value="1"/>
</dbReference>
<evidence type="ECO:0000256" key="3">
    <source>
        <dbReference type="ARBA" id="ARBA00022833"/>
    </source>
</evidence>
<feature type="domain" description="RING-type" evidence="6">
    <location>
        <begin position="36"/>
        <end position="74"/>
    </location>
</feature>
<evidence type="ECO:0000256" key="5">
    <source>
        <dbReference type="SAM" id="MobiDB-lite"/>
    </source>
</evidence>
<reference evidence="8" key="1">
    <citation type="submission" date="2021-01" db="EMBL/GenBank/DDBJ databases">
        <authorList>
            <person name="Corre E."/>
            <person name="Pelletier E."/>
            <person name="Niang G."/>
            <person name="Scheremetjew M."/>
            <person name="Finn R."/>
            <person name="Kale V."/>
            <person name="Holt S."/>
            <person name="Cochrane G."/>
            <person name="Meng A."/>
            <person name="Brown T."/>
            <person name="Cohen L."/>
        </authorList>
    </citation>
    <scope>NUCLEOTIDE SEQUENCE</scope>
    <source>
        <strain evidence="8">SL-175</strain>
    </source>
</reference>
<protein>
    <recommendedName>
        <fullName evidence="9">RING-type domain-containing protein</fullName>
    </recommendedName>
</protein>
<dbReference type="InterPro" id="IPR027370">
    <property type="entry name" value="Znf-RING_euk"/>
</dbReference>
<keyword evidence="3 4" id="KW-0862">Zinc</keyword>
<dbReference type="InterPro" id="IPR001293">
    <property type="entry name" value="Znf_TRAF"/>
</dbReference>
<dbReference type="PANTHER" id="PTHR10131:SF94">
    <property type="entry name" value="TNF RECEPTOR-ASSOCIATED FACTOR 4"/>
    <property type="match status" value="1"/>
</dbReference>
<dbReference type="GO" id="GO:0008270">
    <property type="term" value="F:zinc ion binding"/>
    <property type="evidence" value="ECO:0007669"/>
    <property type="project" value="UniProtKB-KW"/>
</dbReference>
<feature type="domain" description="TRAF-type" evidence="7">
    <location>
        <begin position="340"/>
        <end position="396"/>
    </location>
</feature>
<dbReference type="SUPFAM" id="SSF49599">
    <property type="entry name" value="TRAF domain-like"/>
    <property type="match status" value="3"/>
</dbReference>
<dbReference type="SMART" id="SM00184">
    <property type="entry name" value="RING"/>
    <property type="match status" value="1"/>
</dbReference>
<evidence type="ECO:0000259" key="7">
    <source>
        <dbReference type="PROSITE" id="PS50145"/>
    </source>
</evidence>
<keyword evidence="1 4" id="KW-0479">Metal-binding</keyword>
<dbReference type="AlphaFoldDB" id="A0A7S0SZN5"/>
<feature type="region of interest" description="Disordered" evidence="5">
    <location>
        <begin position="171"/>
        <end position="190"/>
    </location>
</feature>
<evidence type="ECO:0008006" key="9">
    <source>
        <dbReference type="Google" id="ProtNLM"/>
    </source>
</evidence>
<dbReference type="PROSITE" id="PS00518">
    <property type="entry name" value="ZF_RING_1"/>
    <property type="match status" value="1"/>
</dbReference>
<sequence length="546" mass="59271">MVLRELGIRGTDAVFFHSTKRDRVVFVDEVPPGLICPVCDDVFVAPRIAPCGHSLCATCVEKVNKQTGKCFSCSASANPEDFTEDNVSGVQLGDLRVFCRNALGLRQVDDDDGSEGGASASKHGSGGLELFIRLEGFDHTACSAAVRLRELDTHEVTCEFRSLMCDLCDEEGEDEESRPPGKSAAQGGTSALLGADGGGGVCGFTCMTRDMPRHRATCTMRVTNCPFATSGCRWRGSAGRLPAHRASCRKQPRRCPNGCGAYVGVGPMMMRHLDTCSMGEVACDAPDAEERPGDPDPLRCPAVVQRGRLAEHRREQCPWARASKCRQCHVLVSQRSTGEHTSARCASNREPCPNQCGTLVATRELQRHLNQDCDKAVVECPYGPLGCGARTERSKMPGHLTHATGQHLELTRRGLVDAQRRGDELRRVVDSHRREMAAGVEAQRSEAAATLAAKESSIMQGVRELCAHDAEVRAHAAGEVEVLTRAADDQASTLGGQALDMIGALQPPRTCAASSTRSRGTRTVRYRRCGLRWRQTKARRRCSSRR</sequence>
<evidence type="ECO:0000256" key="2">
    <source>
        <dbReference type="ARBA" id="ARBA00022771"/>
    </source>
</evidence>
<evidence type="ECO:0000259" key="6">
    <source>
        <dbReference type="PROSITE" id="PS50089"/>
    </source>
</evidence>
<dbReference type="InterPro" id="IPR001841">
    <property type="entry name" value="Znf_RING"/>
</dbReference>
<dbReference type="EMBL" id="HBFC01034382">
    <property type="protein sequence ID" value="CAD8721239.1"/>
    <property type="molecule type" value="Transcribed_RNA"/>
</dbReference>
<dbReference type="PROSITE" id="PS50145">
    <property type="entry name" value="ZF_TRAF"/>
    <property type="match status" value="1"/>
</dbReference>
<accession>A0A7S0SZN5</accession>
<proteinExistence type="predicted"/>